<dbReference type="PANTHER" id="PTHR43236">
    <property type="entry name" value="ANTITOXIN HIGA1"/>
    <property type="match status" value="1"/>
</dbReference>
<evidence type="ECO:0000313" key="2">
    <source>
        <dbReference type="EMBL" id="MFG6440522.1"/>
    </source>
</evidence>
<reference evidence="2 3" key="1">
    <citation type="submission" date="2024-08" db="EMBL/GenBank/DDBJ databases">
        <authorList>
            <person name="Lu H."/>
        </authorList>
    </citation>
    <scope>NUCLEOTIDE SEQUENCE [LARGE SCALE GENOMIC DNA]</scope>
    <source>
        <strain evidence="2 3">LKC17W</strain>
    </source>
</reference>
<protein>
    <submittedName>
        <fullName evidence="2">ImmA/IrrE family metallo-endopeptidase</fullName>
    </submittedName>
</protein>
<proteinExistence type="predicted"/>
<dbReference type="RefSeq" id="WP_394396657.1">
    <property type="nucleotide sequence ID" value="NZ_JBIGHW010000003.1"/>
</dbReference>
<evidence type="ECO:0000259" key="1">
    <source>
        <dbReference type="Pfam" id="PF06114"/>
    </source>
</evidence>
<name>A0ABW7FGP9_9BURK</name>
<accession>A0ABW7FGP9</accession>
<dbReference type="Pfam" id="PF06114">
    <property type="entry name" value="Peptidase_M78"/>
    <property type="match status" value="1"/>
</dbReference>
<comment type="caution">
    <text evidence="2">The sequence shown here is derived from an EMBL/GenBank/DDBJ whole genome shotgun (WGS) entry which is preliminary data.</text>
</comment>
<feature type="domain" description="IrrE N-terminal-like" evidence="1">
    <location>
        <begin position="72"/>
        <end position="150"/>
    </location>
</feature>
<organism evidence="2 3">
    <name type="scientific">Pelomonas margarita</name>
    <dbReference type="NCBI Taxonomy" id="3299031"/>
    <lineage>
        <taxon>Bacteria</taxon>
        <taxon>Pseudomonadati</taxon>
        <taxon>Pseudomonadota</taxon>
        <taxon>Betaproteobacteria</taxon>
        <taxon>Burkholderiales</taxon>
        <taxon>Sphaerotilaceae</taxon>
        <taxon>Roseateles</taxon>
    </lineage>
</organism>
<dbReference type="Gene3D" id="1.10.10.2910">
    <property type="match status" value="1"/>
</dbReference>
<sequence length="226" mass="25272">MDRQKIEHEARLLQQEIWRHRATLFPMGVPPPKGMLEPEVAAAVLGYQYVYSDGLGNWGQGRDLFEIAGMLDQQRQLIAVSNKYDYLSMRFTGAHEIGHIALAHPGRIMHRDRPVFDISRGSRDPEEQDADYFAACFLAPEKLVREAFKARFVLMPLRLIDGVVFNLCKASSHALMRAGPGSFAFAAAVAASRTFNGDQFKPLHEAFGVSVSAMAIRIKELGLIQE</sequence>
<dbReference type="Proteomes" id="UP001606301">
    <property type="component" value="Unassembled WGS sequence"/>
</dbReference>
<evidence type="ECO:0000313" key="3">
    <source>
        <dbReference type="Proteomes" id="UP001606301"/>
    </source>
</evidence>
<keyword evidence="3" id="KW-1185">Reference proteome</keyword>
<dbReference type="InterPro" id="IPR010359">
    <property type="entry name" value="IrrE_HExxH"/>
</dbReference>
<dbReference type="EMBL" id="JBIGHW010000003">
    <property type="protein sequence ID" value="MFG6440522.1"/>
    <property type="molecule type" value="Genomic_DNA"/>
</dbReference>
<dbReference type="InterPro" id="IPR052345">
    <property type="entry name" value="Rad_response_metalloprotease"/>
</dbReference>
<dbReference type="PANTHER" id="PTHR43236:SF1">
    <property type="entry name" value="BLL7220 PROTEIN"/>
    <property type="match status" value="1"/>
</dbReference>
<gene>
    <name evidence="2" type="ORF">ACG0Z3_07485</name>
</gene>